<keyword evidence="5 6" id="KW-0472">Membrane</keyword>
<keyword evidence="4 6" id="KW-1133">Transmembrane helix</keyword>
<feature type="transmembrane region" description="Helical" evidence="6">
    <location>
        <begin position="386"/>
        <end position="402"/>
    </location>
</feature>
<dbReference type="GO" id="GO:0005886">
    <property type="term" value="C:plasma membrane"/>
    <property type="evidence" value="ECO:0007669"/>
    <property type="project" value="UniProtKB-SubCell"/>
</dbReference>
<dbReference type="EMBL" id="AB260115">
    <property type="protein sequence ID" value="BAF91710.1"/>
    <property type="molecule type" value="mRNA"/>
</dbReference>
<evidence type="ECO:0000256" key="6">
    <source>
        <dbReference type="RuleBase" id="RU363108"/>
    </source>
</evidence>
<dbReference type="GO" id="GO:0007165">
    <property type="term" value="P:signal transduction"/>
    <property type="evidence" value="ECO:0007669"/>
    <property type="project" value="UniProtKB-KW"/>
</dbReference>
<accession>A8QWQ0</accession>
<dbReference type="GO" id="GO:0050909">
    <property type="term" value="P:sensory perception of taste"/>
    <property type="evidence" value="ECO:0007669"/>
    <property type="project" value="InterPro"/>
</dbReference>
<evidence type="ECO:0000256" key="1">
    <source>
        <dbReference type="ARBA" id="ARBA00004651"/>
    </source>
</evidence>
<dbReference type="RefSeq" id="NP_001299334.1">
    <property type="nucleotide sequence ID" value="NM_001312405.1"/>
</dbReference>
<dbReference type="Pfam" id="PF08395">
    <property type="entry name" value="7tm_7"/>
    <property type="match status" value="1"/>
</dbReference>
<comment type="similarity">
    <text evidence="6">Belongs to the insect chemoreceptor superfamily. Gustatory receptor (GR) family.</text>
</comment>
<evidence type="ECO:0000256" key="2">
    <source>
        <dbReference type="ARBA" id="ARBA00022475"/>
    </source>
</evidence>
<evidence type="ECO:0000256" key="5">
    <source>
        <dbReference type="ARBA" id="ARBA00023136"/>
    </source>
</evidence>
<dbReference type="OrthoDB" id="6914979at2759"/>
<dbReference type="AlphaFoldDB" id="A8QWQ0"/>
<comment type="function">
    <text evidence="6">Gustatory receptor which mediates acceptance or avoidance behavior, depending on its substrates.</text>
</comment>
<evidence type="ECO:0000313" key="7">
    <source>
        <dbReference type="EMBL" id="BAF91710.1"/>
    </source>
</evidence>
<dbReference type="GeneID" id="106118041"/>
<keyword evidence="6" id="KW-0807">Transducer</keyword>
<keyword evidence="6 7" id="KW-0675">Receptor</keyword>
<protein>
    <recommendedName>
        <fullName evidence="6">Gustatory receptor</fullName>
    </recommendedName>
</protein>
<feature type="transmembrane region" description="Helical" evidence="6">
    <location>
        <begin position="84"/>
        <end position="106"/>
    </location>
</feature>
<gene>
    <name evidence="7" type="primary">PxutGr1</name>
</gene>
<keyword evidence="2 6" id="KW-1003">Cell membrane</keyword>
<feature type="transmembrane region" description="Helical" evidence="6">
    <location>
        <begin position="53"/>
        <end position="72"/>
    </location>
</feature>
<reference evidence="7" key="1">
    <citation type="journal article" date="2011" name="Nat. Commun.">
        <title>A gustatory receptor involved in host plant recognition for oviposition of a swallowtail butterfly.</title>
        <authorList>
            <person name="Ozaki K."/>
            <person name="Ryuda M."/>
            <person name="Yamada A."/>
            <person name="Utoguchi A."/>
            <person name="Ishimoto H."/>
            <person name="Calas D."/>
            <person name="Marion-Poll F."/>
            <person name="Tanimura T."/>
            <person name="Yoshikawa H."/>
        </authorList>
    </citation>
    <scope>NUCLEOTIDE SEQUENCE</scope>
</reference>
<proteinExistence type="evidence at transcript level"/>
<name>A8QWQ0_PAPXU</name>
<comment type="subcellular location">
    <subcellularLocation>
        <location evidence="1 6">Cell membrane</location>
        <topology evidence="1 6">Multi-pass membrane protein</topology>
    </subcellularLocation>
</comment>
<evidence type="ECO:0000256" key="3">
    <source>
        <dbReference type="ARBA" id="ARBA00022692"/>
    </source>
</evidence>
<evidence type="ECO:0000256" key="4">
    <source>
        <dbReference type="ARBA" id="ARBA00022989"/>
    </source>
</evidence>
<sequence length="407" mass="46921">MSGHVMEECVVHGTLAAVLRLMGVVGMMPVRLVSLSGAFVVRYSFAKDVIARLFYSCFCLLLLTWELVYLVPKILSKNNTSQKRLIFLLSIIGVIVRMAVIFFAVLKGYQRTNNLCRNLNKIQKLNIEGVDDAAVANIEKRRFKLFIILLVMSPVIVIAEFIIGGERITHVKNFHFLIIRKNMYQFAYFVILTLQAQFSFTILSVHTALQAVNRRLGKLLTDFKKNQERSNERAHKTLRQLATSYSTLCDVMRTLDKENGLIILLSFISMLVYAVQCIFFLVVFWSVNPFTNLPYTGIELEKLNLNRIMQCCHCLHIFIKIMFLLEPCQWTYNGMEVTRLFVTRLTHYTPTTSGPIVNELEMFYRLVFTNIPPYSPFQLFTLRRSIILELSGALTTWLLVVLRDKSP</sequence>
<feature type="transmembrane region" description="Helical" evidence="6">
    <location>
        <begin position="145"/>
        <end position="165"/>
    </location>
</feature>
<keyword evidence="3 6" id="KW-0812">Transmembrane</keyword>
<feature type="transmembrane region" description="Helical" evidence="6">
    <location>
        <begin position="185"/>
        <end position="209"/>
    </location>
</feature>
<dbReference type="InterPro" id="IPR013604">
    <property type="entry name" value="7TM_chemorcpt"/>
</dbReference>
<feature type="transmembrane region" description="Helical" evidence="6">
    <location>
        <begin position="20"/>
        <end position="41"/>
    </location>
</feature>
<feature type="transmembrane region" description="Helical" evidence="6">
    <location>
        <begin position="261"/>
        <end position="287"/>
    </location>
</feature>
<organism evidence="7">
    <name type="scientific">Papilio xuthus</name>
    <name type="common">Asian swallowtail butterfly</name>
    <dbReference type="NCBI Taxonomy" id="66420"/>
    <lineage>
        <taxon>Eukaryota</taxon>
        <taxon>Metazoa</taxon>
        <taxon>Ecdysozoa</taxon>
        <taxon>Arthropoda</taxon>
        <taxon>Hexapoda</taxon>
        <taxon>Insecta</taxon>
        <taxon>Pterygota</taxon>
        <taxon>Neoptera</taxon>
        <taxon>Endopterygota</taxon>
        <taxon>Lepidoptera</taxon>
        <taxon>Glossata</taxon>
        <taxon>Ditrysia</taxon>
        <taxon>Papilionoidea</taxon>
        <taxon>Papilionidae</taxon>
        <taxon>Papilioninae</taxon>
        <taxon>Papilio</taxon>
    </lineage>
</organism>